<feature type="binding site" evidence="14">
    <location>
        <position position="113"/>
    </location>
    <ligand>
        <name>NAD(+)</name>
        <dbReference type="ChEBI" id="CHEBI:57540"/>
    </ligand>
</feature>
<dbReference type="GO" id="GO:0006281">
    <property type="term" value="P:DNA repair"/>
    <property type="evidence" value="ECO:0007669"/>
    <property type="project" value="UniProtKB-KW"/>
</dbReference>
<dbReference type="Pfam" id="PF03119">
    <property type="entry name" value="DNA_ligase_ZBD"/>
    <property type="match status" value="1"/>
</dbReference>
<evidence type="ECO:0000256" key="7">
    <source>
        <dbReference type="ARBA" id="ARBA00022763"/>
    </source>
</evidence>
<dbReference type="PANTHER" id="PTHR23389:SF9">
    <property type="entry name" value="DNA LIGASE"/>
    <property type="match status" value="1"/>
</dbReference>
<comment type="function">
    <text evidence="1 14">DNA ligase that catalyzes the formation of phosphodiester linkages between 5'-phosphoryl and 3'-hydroxyl groups in double-stranded DNA using NAD as a coenzyme and as the energy source for the reaction. It is essential for DNA replication and repair of damaged DNA.</text>
</comment>
<keyword evidence="5 14" id="KW-0235">DNA replication</keyword>
<dbReference type="EMBL" id="CP018835">
    <property type="protein sequence ID" value="ASA56640.1"/>
    <property type="molecule type" value="Genomic_DNA"/>
</dbReference>
<dbReference type="Gene3D" id="1.10.287.610">
    <property type="entry name" value="Helix hairpin bin"/>
    <property type="match status" value="1"/>
</dbReference>
<gene>
    <name evidence="14 17" type="primary">ligA</name>
    <name evidence="17" type="ORF">BSQ33_13710</name>
</gene>
<keyword evidence="7 14" id="KW-0227">DNA damage</keyword>
<evidence type="ECO:0000256" key="3">
    <source>
        <dbReference type="ARBA" id="ARBA00013308"/>
    </source>
</evidence>
<dbReference type="Pfam" id="PF14520">
    <property type="entry name" value="HHH_5"/>
    <property type="match status" value="1"/>
</dbReference>
<comment type="cofactor">
    <cofactor evidence="14">
        <name>Mg(2+)</name>
        <dbReference type="ChEBI" id="CHEBI:18420"/>
    </cofactor>
    <cofactor evidence="14">
        <name>Mn(2+)</name>
        <dbReference type="ChEBI" id="CHEBI:29035"/>
    </cofactor>
</comment>
<organism evidence="17 18">
    <name type="scientific">Vibrio gazogenes</name>
    <dbReference type="NCBI Taxonomy" id="687"/>
    <lineage>
        <taxon>Bacteria</taxon>
        <taxon>Pseudomonadati</taxon>
        <taxon>Pseudomonadota</taxon>
        <taxon>Gammaproteobacteria</taxon>
        <taxon>Vibrionales</taxon>
        <taxon>Vibrionaceae</taxon>
        <taxon>Vibrio</taxon>
    </lineage>
</organism>
<dbReference type="PROSITE" id="PS01055">
    <property type="entry name" value="DNA_LIGASE_N1"/>
    <property type="match status" value="1"/>
</dbReference>
<keyword evidence="8 14" id="KW-0862">Zinc</keyword>
<dbReference type="SUPFAM" id="SSF52113">
    <property type="entry name" value="BRCT domain"/>
    <property type="match status" value="1"/>
</dbReference>
<evidence type="ECO:0000256" key="11">
    <source>
        <dbReference type="ARBA" id="ARBA00023204"/>
    </source>
</evidence>
<dbReference type="PIRSF" id="PIRSF001604">
    <property type="entry name" value="LigA"/>
    <property type="match status" value="1"/>
</dbReference>
<dbReference type="InterPro" id="IPR033136">
    <property type="entry name" value="DNA_ligase_CS"/>
</dbReference>
<feature type="binding site" evidence="14">
    <location>
        <begin position="81"/>
        <end position="82"/>
    </location>
    <ligand>
        <name>NAD(+)</name>
        <dbReference type="ChEBI" id="CHEBI:57540"/>
    </ligand>
</feature>
<keyword evidence="6 14" id="KW-0479">Metal-binding</keyword>
<feature type="binding site" evidence="14">
    <location>
        <position position="290"/>
    </location>
    <ligand>
        <name>NAD(+)</name>
        <dbReference type="ChEBI" id="CHEBI:57540"/>
    </ligand>
</feature>
<dbReference type="SUPFAM" id="SSF50249">
    <property type="entry name" value="Nucleic acid-binding proteins"/>
    <property type="match status" value="1"/>
</dbReference>
<dbReference type="PROSITE" id="PS50172">
    <property type="entry name" value="BRCT"/>
    <property type="match status" value="1"/>
</dbReference>
<dbReference type="SUPFAM" id="SSF56091">
    <property type="entry name" value="DNA ligase/mRNA capping enzyme, catalytic domain"/>
    <property type="match status" value="1"/>
</dbReference>
<dbReference type="Pfam" id="PF22745">
    <property type="entry name" value="Nlig-Ia"/>
    <property type="match status" value="1"/>
</dbReference>
<dbReference type="SMART" id="SM00532">
    <property type="entry name" value="LIGANc"/>
    <property type="match status" value="1"/>
</dbReference>
<dbReference type="Gene3D" id="6.20.10.30">
    <property type="match status" value="1"/>
</dbReference>
<dbReference type="NCBIfam" id="TIGR00575">
    <property type="entry name" value="dnlj"/>
    <property type="match status" value="1"/>
</dbReference>
<evidence type="ECO:0000256" key="12">
    <source>
        <dbReference type="ARBA" id="ARBA00034005"/>
    </source>
</evidence>
<dbReference type="InterPro" id="IPR012340">
    <property type="entry name" value="NA-bd_OB-fold"/>
</dbReference>
<feature type="domain" description="BRCT" evidence="16">
    <location>
        <begin position="592"/>
        <end position="672"/>
    </location>
</feature>
<dbReference type="FunFam" id="3.30.470.30:FF:000001">
    <property type="entry name" value="DNA ligase"/>
    <property type="match status" value="1"/>
</dbReference>
<dbReference type="RefSeq" id="WP_088134313.1">
    <property type="nucleotide sequence ID" value="NZ_CP018835.1"/>
</dbReference>
<comment type="catalytic activity">
    <reaction evidence="12 14 15">
        <text>NAD(+) + (deoxyribonucleotide)n-3'-hydroxyl + 5'-phospho-(deoxyribonucleotide)m = (deoxyribonucleotide)n+m + AMP + beta-nicotinamide D-nucleotide.</text>
        <dbReference type="EC" id="6.5.1.2"/>
    </reaction>
</comment>
<dbReference type="InterPro" id="IPR004150">
    <property type="entry name" value="NAD_DNA_ligase_OB"/>
</dbReference>
<dbReference type="SMART" id="SM00292">
    <property type="entry name" value="BRCT"/>
    <property type="match status" value="1"/>
</dbReference>
<dbReference type="PROSITE" id="PS01056">
    <property type="entry name" value="DNA_LIGASE_N2"/>
    <property type="match status" value="1"/>
</dbReference>
<dbReference type="CDD" id="cd17748">
    <property type="entry name" value="BRCT_DNA_ligase_like"/>
    <property type="match status" value="1"/>
</dbReference>
<dbReference type="OrthoDB" id="9759736at2"/>
<dbReference type="PANTHER" id="PTHR23389">
    <property type="entry name" value="CHROMOSOME TRANSMISSION FIDELITY FACTOR 18"/>
    <property type="match status" value="1"/>
</dbReference>
<dbReference type="SUPFAM" id="SSF47781">
    <property type="entry name" value="RuvA domain 2-like"/>
    <property type="match status" value="1"/>
</dbReference>
<evidence type="ECO:0000259" key="16">
    <source>
        <dbReference type="PROSITE" id="PS50172"/>
    </source>
</evidence>
<dbReference type="AlphaFoldDB" id="A0A1Z2SHH8"/>
<evidence type="ECO:0000256" key="9">
    <source>
        <dbReference type="ARBA" id="ARBA00022842"/>
    </source>
</evidence>
<evidence type="ECO:0000256" key="2">
    <source>
        <dbReference type="ARBA" id="ARBA00012722"/>
    </source>
</evidence>
<evidence type="ECO:0000256" key="14">
    <source>
        <dbReference type="HAMAP-Rule" id="MF_01588"/>
    </source>
</evidence>
<evidence type="ECO:0000256" key="8">
    <source>
        <dbReference type="ARBA" id="ARBA00022833"/>
    </source>
</evidence>
<dbReference type="InterPro" id="IPR001679">
    <property type="entry name" value="DNA_ligase"/>
</dbReference>
<evidence type="ECO:0000256" key="15">
    <source>
        <dbReference type="RuleBase" id="RU000618"/>
    </source>
</evidence>
<dbReference type="InterPro" id="IPR001357">
    <property type="entry name" value="BRCT_dom"/>
</dbReference>
<feature type="binding site" evidence="14">
    <location>
        <position position="173"/>
    </location>
    <ligand>
        <name>NAD(+)</name>
        <dbReference type="ChEBI" id="CHEBI:57540"/>
    </ligand>
</feature>
<evidence type="ECO:0000256" key="10">
    <source>
        <dbReference type="ARBA" id="ARBA00023027"/>
    </source>
</evidence>
<feature type="binding site" evidence="14">
    <location>
        <position position="408"/>
    </location>
    <ligand>
        <name>Zn(2+)</name>
        <dbReference type="ChEBI" id="CHEBI:29105"/>
    </ligand>
</feature>
<protein>
    <recommendedName>
        <fullName evidence="3 14">DNA ligase</fullName>
        <ecNumber evidence="2 14">6.5.1.2</ecNumber>
    </recommendedName>
    <alternativeName>
        <fullName evidence="14">Polydeoxyribonucleotide synthase [NAD(+)]</fullName>
    </alternativeName>
</protein>
<dbReference type="Gene3D" id="1.10.150.20">
    <property type="entry name" value="5' to 3' exonuclease, C-terminal subdomain"/>
    <property type="match status" value="2"/>
</dbReference>
<dbReference type="Pfam" id="PF03120">
    <property type="entry name" value="OB_DNA_ligase"/>
    <property type="match status" value="1"/>
</dbReference>
<keyword evidence="14" id="KW-0464">Manganese</keyword>
<keyword evidence="10 14" id="KW-0520">NAD</keyword>
<feature type="active site" description="N6-AMP-lysine intermediate" evidence="14">
    <location>
        <position position="115"/>
    </location>
</feature>
<comment type="caution">
    <text evidence="14">Lacks conserved residue(s) required for the propagation of feature annotation.</text>
</comment>
<accession>A0A1Z2SHH8</accession>
<dbReference type="InterPro" id="IPR013840">
    <property type="entry name" value="DNAligase_N"/>
</dbReference>
<reference evidence="17 18" key="1">
    <citation type="submission" date="2016-12" db="EMBL/GenBank/DDBJ databases">
        <authorList>
            <person name="Song W.-J."/>
            <person name="Kurnit D.M."/>
        </authorList>
    </citation>
    <scope>NUCLEOTIDE SEQUENCE [LARGE SCALE GENOMIC DNA]</scope>
    <source>
        <strain evidence="17 18">ATCC 43942</strain>
    </source>
</reference>
<dbReference type="HAMAP" id="MF_01588">
    <property type="entry name" value="DNA_ligase_A"/>
    <property type="match status" value="1"/>
</dbReference>
<dbReference type="InterPro" id="IPR036420">
    <property type="entry name" value="BRCT_dom_sf"/>
</dbReference>
<dbReference type="InterPro" id="IPR013839">
    <property type="entry name" value="DNAligase_adenylation"/>
</dbReference>
<dbReference type="Gene3D" id="2.40.50.140">
    <property type="entry name" value="Nucleic acid-binding proteins"/>
    <property type="match status" value="1"/>
</dbReference>
<evidence type="ECO:0000256" key="4">
    <source>
        <dbReference type="ARBA" id="ARBA00022598"/>
    </source>
</evidence>
<feature type="binding site" evidence="14">
    <location>
        <position position="136"/>
    </location>
    <ligand>
        <name>NAD(+)</name>
        <dbReference type="ChEBI" id="CHEBI:57540"/>
    </ligand>
</feature>
<keyword evidence="11 14" id="KW-0234">DNA repair</keyword>
<dbReference type="GO" id="GO:0006260">
    <property type="term" value="P:DNA replication"/>
    <property type="evidence" value="ECO:0007669"/>
    <property type="project" value="UniProtKB-KW"/>
</dbReference>
<feature type="binding site" evidence="14">
    <location>
        <position position="314"/>
    </location>
    <ligand>
        <name>NAD(+)</name>
        <dbReference type="ChEBI" id="CHEBI:57540"/>
    </ligand>
</feature>
<evidence type="ECO:0000256" key="6">
    <source>
        <dbReference type="ARBA" id="ARBA00022723"/>
    </source>
</evidence>
<keyword evidence="9 14" id="KW-0460">Magnesium</keyword>
<dbReference type="FunFam" id="1.10.150.20:FF:000006">
    <property type="entry name" value="DNA ligase"/>
    <property type="match status" value="1"/>
</dbReference>
<dbReference type="InterPro" id="IPR004149">
    <property type="entry name" value="Znf_DNAligase_C4"/>
</dbReference>
<evidence type="ECO:0000256" key="5">
    <source>
        <dbReference type="ARBA" id="ARBA00022705"/>
    </source>
</evidence>
<dbReference type="Gene3D" id="3.40.50.10190">
    <property type="entry name" value="BRCT domain"/>
    <property type="match status" value="1"/>
</dbReference>
<name>A0A1Z2SHH8_VIBGA</name>
<sequence>MQTIEQKIQELRDTLHHHSILYYVEDNPSIPDAEYDRLMRELIALEAANPEFIAPDSPSQRVGGMPLDGFETVQHEIPMLSLDNAFDDQELDSFSRRINERLAGQRVALFCCEPKLDGLAVSLLYENGVLVRAATRGDGTTGENITENVKTIRAIPLKLRGNDWPVRIEVRGEVFMPKAGFEALNDAAIKKGEKTFVNPRNAAAGSLRQLDSRITAKRPLSFYAYGIGVIEGATLASSHYQRLAQLKQWGLPMCPETSQVANLDMVKMYYQDILQRRDNLAYEIDGVVIKVDDLALQEQLGFISKAPRWAIAYKFPAQEEMTRLKDVEFQVGRTGAITPVAKLEPVFVGGVTVSNATLHNADEIARLGVRIKDTVVIRRAGDVIPQIVSVVLEQRPEDTQEIIFPSQCPICHSDVERIEGEAVTRCTGGLVCQAQRKEALKHFVSRKAMDVDGLGDKVIEQLVDKEMIKTPADLYRLSAGQLTVLDRMGPKSAQNVVQALQQSKSTTLPRFLYSLGIREVGEATANNLARYFLTLENVRHATHEALIEVNDIGSIVASHIIAFFSEEKNQDVVDDLLSMGITWPDMVAAEAPEALPLAGKTVVLTGTLTELSRQDAKAALEAMGAKVTGSVSKNTDVLFAGDNAGSKLTKAQDLGVEVQSEQDLMALIASLS</sequence>
<dbReference type="InterPro" id="IPR041663">
    <property type="entry name" value="DisA/LigA_HHH"/>
</dbReference>
<dbReference type="EC" id="6.5.1.2" evidence="2 14"/>
<proteinExistence type="inferred from homology"/>
<dbReference type="KEGG" id="vga:BSQ33_13710"/>
<dbReference type="GO" id="GO:0046872">
    <property type="term" value="F:metal ion binding"/>
    <property type="evidence" value="ECO:0007669"/>
    <property type="project" value="UniProtKB-KW"/>
</dbReference>
<evidence type="ECO:0000256" key="13">
    <source>
        <dbReference type="ARBA" id="ARBA00060881"/>
    </source>
</evidence>
<dbReference type="CDD" id="cd00114">
    <property type="entry name" value="LIGANc"/>
    <property type="match status" value="1"/>
</dbReference>
<dbReference type="GO" id="GO:0003677">
    <property type="term" value="F:DNA binding"/>
    <property type="evidence" value="ECO:0007669"/>
    <property type="project" value="InterPro"/>
</dbReference>
<dbReference type="FunFam" id="6.20.10.30:FF:000001">
    <property type="entry name" value="DNA ligase"/>
    <property type="match status" value="1"/>
</dbReference>
<dbReference type="GO" id="GO:0003911">
    <property type="term" value="F:DNA ligase (NAD+) activity"/>
    <property type="evidence" value="ECO:0007669"/>
    <property type="project" value="UniProtKB-UniRule"/>
</dbReference>
<evidence type="ECO:0000313" key="17">
    <source>
        <dbReference type="EMBL" id="ASA56640.1"/>
    </source>
</evidence>
<feature type="binding site" evidence="14">
    <location>
        <position position="411"/>
    </location>
    <ligand>
        <name>Zn(2+)</name>
        <dbReference type="ChEBI" id="CHEBI:29105"/>
    </ligand>
</feature>
<dbReference type="FunFam" id="1.10.287.610:FF:000002">
    <property type="entry name" value="DNA ligase"/>
    <property type="match status" value="1"/>
</dbReference>
<dbReference type="Gene3D" id="3.30.470.30">
    <property type="entry name" value="DNA ligase/mRNA capping enzyme"/>
    <property type="match status" value="1"/>
</dbReference>
<feature type="binding site" evidence="14">
    <location>
        <position position="432"/>
    </location>
    <ligand>
        <name>Zn(2+)</name>
        <dbReference type="ChEBI" id="CHEBI:29105"/>
    </ligand>
</feature>
<dbReference type="Pfam" id="PF01653">
    <property type="entry name" value="DNA_ligase_aden"/>
    <property type="match status" value="1"/>
</dbReference>
<dbReference type="Pfam" id="PF12826">
    <property type="entry name" value="HHH_2"/>
    <property type="match status" value="1"/>
</dbReference>
<dbReference type="Pfam" id="PF00533">
    <property type="entry name" value="BRCT"/>
    <property type="match status" value="1"/>
</dbReference>
<dbReference type="GO" id="GO:0005829">
    <property type="term" value="C:cytosol"/>
    <property type="evidence" value="ECO:0007669"/>
    <property type="project" value="TreeGrafter"/>
</dbReference>
<dbReference type="NCBIfam" id="NF005932">
    <property type="entry name" value="PRK07956.1"/>
    <property type="match status" value="1"/>
</dbReference>
<feature type="binding site" evidence="14">
    <location>
        <begin position="32"/>
        <end position="36"/>
    </location>
    <ligand>
        <name>NAD(+)</name>
        <dbReference type="ChEBI" id="CHEBI:57540"/>
    </ligand>
</feature>
<dbReference type="Proteomes" id="UP000196708">
    <property type="component" value="Chromosome 1"/>
</dbReference>
<keyword evidence="4 14" id="KW-0436">Ligase</keyword>
<comment type="similarity">
    <text evidence="13 14">Belongs to the NAD-dependent DNA ligase family. LigA subfamily.</text>
</comment>
<dbReference type="InterPro" id="IPR018239">
    <property type="entry name" value="DNA_ligase_AS"/>
</dbReference>
<dbReference type="FunFam" id="2.40.50.140:FF:000012">
    <property type="entry name" value="DNA ligase"/>
    <property type="match status" value="1"/>
</dbReference>
<dbReference type="InterPro" id="IPR010994">
    <property type="entry name" value="RuvA_2-like"/>
</dbReference>
<evidence type="ECO:0000313" key="18">
    <source>
        <dbReference type="Proteomes" id="UP000196708"/>
    </source>
</evidence>
<dbReference type="FunFam" id="1.10.150.20:FF:000007">
    <property type="entry name" value="DNA ligase"/>
    <property type="match status" value="1"/>
</dbReference>
<evidence type="ECO:0000256" key="1">
    <source>
        <dbReference type="ARBA" id="ARBA00004067"/>
    </source>
</evidence>
<dbReference type="SMART" id="SM00278">
    <property type="entry name" value="HhH1"/>
    <property type="match status" value="3"/>
</dbReference>
<dbReference type="InterPro" id="IPR003583">
    <property type="entry name" value="Hlx-hairpin-Hlx_DNA-bd_motif"/>
</dbReference>